<evidence type="ECO:0000313" key="3">
    <source>
        <dbReference type="Proteomes" id="UP000029833"/>
    </source>
</evidence>
<dbReference type="AlphaFoldDB" id="A0A0A0B3V2"/>
<gene>
    <name evidence="2" type="ORF">Q760_05500</name>
</gene>
<feature type="transmembrane region" description="Helical" evidence="1">
    <location>
        <begin position="76"/>
        <end position="97"/>
    </location>
</feature>
<dbReference type="Proteomes" id="UP000029833">
    <property type="component" value="Unassembled WGS sequence"/>
</dbReference>
<evidence type="ECO:0000256" key="1">
    <source>
        <dbReference type="SAM" id="Phobius"/>
    </source>
</evidence>
<name>A0A0A0B3V2_9CELL</name>
<sequence length="205" mass="20823">MTDLIRPSTLYRFAAVAGIGSALVLLVNAAKRAELLPTTAATQLVAPLAQVLALALVTGLYVAAGRRSGVVGSVAFVLNALALSLLVGVEFVLNLVFVEVPAATVADLRGGPLGSALVVTSVLFLLGTLLYVGALLRTRRVPVVPLVLYAAGAVPVALRAFVPELVLDLGLVMLAAGIGSLAVWLWTQAPGVVLARVGGRATAAA</sequence>
<comment type="caution">
    <text evidence="2">The sequence shown here is derived from an EMBL/GenBank/DDBJ whole genome shotgun (WGS) entry which is preliminary data.</text>
</comment>
<keyword evidence="1" id="KW-0812">Transmembrane</keyword>
<protein>
    <submittedName>
        <fullName evidence="2">Uncharacterized protein</fullName>
    </submittedName>
</protein>
<keyword evidence="1" id="KW-1133">Transmembrane helix</keyword>
<feature type="transmembrane region" description="Helical" evidence="1">
    <location>
        <begin position="117"/>
        <end position="136"/>
    </location>
</feature>
<feature type="transmembrane region" description="Helical" evidence="1">
    <location>
        <begin position="45"/>
        <end position="64"/>
    </location>
</feature>
<dbReference type="EMBL" id="AXNT01000154">
    <property type="protein sequence ID" value="KGM00863.1"/>
    <property type="molecule type" value="Genomic_DNA"/>
</dbReference>
<evidence type="ECO:0000313" key="2">
    <source>
        <dbReference type="EMBL" id="KGM00863.1"/>
    </source>
</evidence>
<feature type="transmembrane region" description="Helical" evidence="1">
    <location>
        <begin position="143"/>
        <end position="161"/>
    </location>
</feature>
<reference evidence="2 3" key="1">
    <citation type="submission" date="2013-10" db="EMBL/GenBank/DDBJ databases">
        <authorList>
            <person name="Wang G."/>
            <person name="Zhuang W."/>
        </authorList>
    </citation>
    <scope>NUCLEOTIDE SEQUENCE [LARGE SCALE GENOMIC DNA]</scope>
    <source>
        <strain evidence="2 3">DSM 20118</strain>
    </source>
</reference>
<dbReference type="RefSeq" id="WP_052104422.1">
    <property type="nucleotide sequence ID" value="NZ_AXNT01000154.1"/>
</dbReference>
<accession>A0A0A0B3V2</accession>
<organism evidence="2 3">
    <name type="scientific">Cellulomonas cellasea DSM 20118</name>
    <dbReference type="NCBI Taxonomy" id="1408250"/>
    <lineage>
        <taxon>Bacteria</taxon>
        <taxon>Bacillati</taxon>
        <taxon>Actinomycetota</taxon>
        <taxon>Actinomycetes</taxon>
        <taxon>Micrococcales</taxon>
        <taxon>Cellulomonadaceae</taxon>
        <taxon>Cellulomonas</taxon>
    </lineage>
</organism>
<keyword evidence="3" id="KW-1185">Reference proteome</keyword>
<feature type="transmembrane region" description="Helical" evidence="1">
    <location>
        <begin position="167"/>
        <end position="186"/>
    </location>
</feature>
<keyword evidence="1" id="KW-0472">Membrane</keyword>
<proteinExistence type="predicted"/>